<dbReference type="InterPro" id="IPR006655">
    <property type="entry name" value="Mopterin_OxRdtase_prok_CS"/>
</dbReference>
<dbReference type="AlphaFoldDB" id="X1LSW1"/>
<keyword evidence="3" id="KW-0560">Oxidoreductase</keyword>
<feature type="non-terminal residue" evidence="5">
    <location>
        <position position="266"/>
    </location>
</feature>
<feature type="non-terminal residue" evidence="5">
    <location>
        <position position="1"/>
    </location>
</feature>
<evidence type="ECO:0000256" key="2">
    <source>
        <dbReference type="ARBA" id="ARBA00022723"/>
    </source>
</evidence>
<dbReference type="PANTHER" id="PTHR43742">
    <property type="entry name" value="TRIMETHYLAMINE-N-OXIDE REDUCTASE"/>
    <property type="match status" value="1"/>
</dbReference>
<organism evidence="5">
    <name type="scientific">marine sediment metagenome</name>
    <dbReference type="NCBI Taxonomy" id="412755"/>
    <lineage>
        <taxon>unclassified sequences</taxon>
        <taxon>metagenomes</taxon>
        <taxon>ecological metagenomes</taxon>
    </lineage>
</organism>
<protein>
    <recommendedName>
        <fullName evidence="4">Molybdopterin oxidoreductase domain-containing protein</fullName>
    </recommendedName>
</protein>
<dbReference type="PROSITE" id="PS00490">
    <property type="entry name" value="MOLYBDOPTERIN_PROK_2"/>
    <property type="match status" value="1"/>
</dbReference>
<evidence type="ECO:0000256" key="1">
    <source>
        <dbReference type="ARBA" id="ARBA00022505"/>
    </source>
</evidence>
<evidence type="ECO:0000259" key="4">
    <source>
        <dbReference type="Pfam" id="PF00384"/>
    </source>
</evidence>
<feature type="domain" description="Molybdopterin oxidoreductase" evidence="4">
    <location>
        <begin position="55"/>
        <end position="157"/>
    </location>
</feature>
<dbReference type="Gene3D" id="2.40.40.20">
    <property type="match status" value="1"/>
</dbReference>
<keyword evidence="1" id="KW-0500">Molybdenum</keyword>
<dbReference type="EMBL" id="BARV01004919">
    <property type="protein sequence ID" value="GAI08911.1"/>
    <property type="molecule type" value="Genomic_DNA"/>
</dbReference>
<reference evidence="5" key="1">
    <citation type="journal article" date="2014" name="Front. Microbiol.">
        <title>High frequency of phylogenetically diverse reductive dehalogenase-homologous genes in deep subseafloor sedimentary metagenomes.</title>
        <authorList>
            <person name="Kawai M."/>
            <person name="Futagami T."/>
            <person name="Toyoda A."/>
            <person name="Takaki Y."/>
            <person name="Nishi S."/>
            <person name="Hori S."/>
            <person name="Arai W."/>
            <person name="Tsubouchi T."/>
            <person name="Morono Y."/>
            <person name="Uchiyama I."/>
            <person name="Ito T."/>
            <person name="Fujiyama A."/>
            <person name="Inagaki F."/>
            <person name="Takami H."/>
        </authorList>
    </citation>
    <scope>NUCLEOTIDE SEQUENCE</scope>
    <source>
        <strain evidence="5">Expedition CK06-06</strain>
    </source>
</reference>
<evidence type="ECO:0000313" key="5">
    <source>
        <dbReference type="EMBL" id="GAI08911.1"/>
    </source>
</evidence>
<dbReference type="GO" id="GO:0046872">
    <property type="term" value="F:metal ion binding"/>
    <property type="evidence" value="ECO:0007669"/>
    <property type="project" value="UniProtKB-KW"/>
</dbReference>
<gene>
    <name evidence="5" type="ORF">S06H3_10564</name>
</gene>
<proteinExistence type="predicted"/>
<name>X1LSW1_9ZZZZ</name>
<dbReference type="SUPFAM" id="SSF53706">
    <property type="entry name" value="Formate dehydrogenase/DMSO reductase, domains 1-3"/>
    <property type="match status" value="1"/>
</dbReference>
<dbReference type="GO" id="GO:0016491">
    <property type="term" value="F:oxidoreductase activity"/>
    <property type="evidence" value="ECO:0007669"/>
    <property type="project" value="UniProtKB-KW"/>
</dbReference>
<dbReference type="Gene3D" id="3.40.50.740">
    <property type="match status" value="1"/>
</dbReference>
<dbReference type="Pfam" id="PF00384">
    <property type="entry name" value="Molybdopterin"/>
    <property type="match status" value="1"/>
</dbReference>
<dbReference type="InterPro" id="IPR006656">
    <property type="entry name" value="Mopterin_OxRdtase"/>
</dbReference>
<sequence>PGGWAMTPLIRLSDLRLPVDEEAIGGAEYPIFYKLGGKAVPYGQTVVFPEVVLSEKPYPIKALIVTGGNPALTLPDSKKIAEALNKLDLLVVITPFMTETAEMADIVLPACTFLEKMGLGMVYGINAGLPYVLLRKQVIEPPGEAWADWKFWTELARRMGLGGYFPWDTDEEVVAHLLEPSGVTLEQLKENPCGVYYDAKNYNARETFGFRTPSKKIEVYSKTLEEAGFDPMPTHREPSQSPVRTPEVAKEYPLILITGARMREYT</sequence>
<accession>X1LSW1</accession>
<evidence type="ECO:0000256" key="3">
    <source>
        <dbReference type="ARBA" id="ARBA00023002"/>
    </source>
</evidence>
<comment type="caution">
    <text evidence="5">The sequence shown here is derived from an EMBL/GenBank/DDBJ whole genome shotgun (WGS) entry which is preliminary data.</text>
</comment>
<keyword evidence="2" id="KW-0479">Metal-binding</keyword>
<dbReference type="InterPro" id="IPR050612">
    <property type="entry name" value="Prok_Mopterin_Oxidored"/>
</dbReference>